<comment type="caution">
    <text evidence="13">The sequence shown here is derived from an EMBL/GenBank/DDBJ whole genome shotgun (WGS) entry which is preliminary data.</text>
</comment>
<sequence length="317" mass="35323">MAMVDKIAVIGAGLVGRGWAIVCARANRRVALYDSNPEALPLAMQVIEGNLRDLFGFGLINVEPDRLLERIEPTSNLADAVGNASHVQECVLEQVDLKRELFTELDRLADQEAAIASSSSGLPASTFTEHLPGRARCLVAHPVNPPYLIPLVELIPAPWTDEEVVLRTQALMTALGQEPIRTTREIPGFVLNRLQGALLNEAFKLVQDGIVSVEDVDKTIREGLGLRWSFMGPFETIDLNAPGGVVDYIQRYGPMYYEMGQSQAQPREWDEAVATRIERQRRMMLSEDRLQARQAWRDRRLMALAAHKSQANKTITE</sequence>
<dbReference type="SUPFAM" id="SSF48179">
    <property type="entry name" value="6-phosphogluconate dehydrogenase C-terminal domain-like"/>
    <property type="match status" value="1"/>
</dbReference>
<dbReference type="NCBIfam" id="NF004783">
    <property type="entry name" value="PRK06129.1"/>
    <property type="match status" value="1"/>
</dbReference>
<dbReference type="PIRSF" id="PIRSF000105">
    <property type="entry name" value="HCDH"/>
    <property type="match status" value="1"/>
</dbReference>
<dbReference type="InterPro" id="IPR022694">
    <property type="entry name" value="3-OHacyl-CoA_DH"/>
</dbReference>
<feature type="site" description="Important for catalytic activity" evidence="10">
    <location>
        <position position="141"/>
    </location>
</feature>
<dbReference type="InterPro" id="IPR008927">
    <property type="entry name" value="6-PGluconate_DH-like_C_sf"/>
</dbReference>
<evidence type="ECO:0000256" key="1">
    <source>
        <dbReference type="ARBA" id="ARBA00004496"/>
    </source>
</evidence>
<comment type="subcellular location">
    <subcellularLocation>
        <location evidence="1">Cytoplasm</location>
    </subcellularLocation>
</comment>
<dbReference type="Gene3D" id="3.40.50.720">
    <property type="entry name" value="NAD(P)-binding Rossmann-like Domain"/>
    <property type="match status" value="1"/>
</dbReference>
<keyword evidence="6" id="KW-0560">Oxidoreductase</keyword>
<evidence type="ECO:0000259" key="11">
    <source>
        <dbReference type="Pfam" id="PF00725"/>
    </source>
</evidence>
<feature type="domain" description="3-hydroxyacyl-CoA dehydrogenase C-terminal" evidence="11">
    <location>
        <begin position="188"/>
        <end position="265"/>
    </location>
</feature>
<gene>
    <name evidence="13" type="ORF">SAE02_16030</name>
</gene>
<dbReference type="GO" id="GO:0005737">
    <property type="term" value="C:cytoplasm"/>
    <property type="evidence" value="ECO:0007669"/>
    <property type="project" value="UniProtKB-SubCell"/>
</dbReference>
<evidence type="ECO:0000256" key="4">
    <source>
        <dbReference type="ARBA" id="ARBA00022490"/>
    </source>
</evidence>
<dbReference type="GO" id="GO:0050104">
    <property type="term" value="F:L-gulonate 3-dehydrogenase activity"/>
    <property type="evidence" value="ECO:0007669"/>
    <property type="project" value="UniProtKB-EC"/>
</dbReference>
<proteinExistence type="inferred from homology"/>
<dbReference type="InterPro" id="IPR013328">
    <property type="entry name" value="6PGD_dom2"/>
</dbReference>
<dbReference type="InterPro" id="IPR006108">
    <property type="entry name" value="3HC_DH_C"/>
</dbReference>
<dbReference type="PANTHER" id="PTHR48075">
    <property type="entry name" value="3-HYDROXYACYL-COA DEHYDROGENASE FAMILY PROTEIN"/>
    <property type="match status" value="1"/>
</dbReference>
<evidence type="ECO:0000256" key="2">
    <source>
        <dbReference type="ARBA" id="ARBA00009463"/>
    </source>
</evidence>
<evidence type="ECO:0000256" key="5">
    <source>
        <dbReference type="ARBA" id="ARBA00022553"/>
    </source>
</evidence>
<dbReference type="PROSITE" id="PS00067">
    <property type="entry name" value="3HCDH"/>
    <property type="match status" value="1"/>
</dbReference>
<keyword evidence="4" id="KW-0963">Cytoplasm</keyword>
<dbReference type="InterPro" id="IPR006180">
    <property type="entry name" value="3-OHacyl-CoA_DH_CS"/>
</dbReference>
<feature type="domain" description="3-hydroxyacyl-CoA dehydrogenase NAD binding" evidence="12">
    <location>
        <begin position="6"/>
        <end position="182"/>
    </location>
</feature>
<accession>A0A512DLV4</accession>
<keyword evidence="7" id="KW-0520">NAD</keyword>
<dbReference type="Pfam" id="PF00725">
    <property type="entry name" value="3HCDH"/>
    <property type="match status" value="1"/>
</dbReference>
<dbReference type="Pfam" id="PF02737">
    <property type="entry name" value="3HCDH_N"/>
    <property type="match status" value="1"/>
</dbReference>
<comment type="subunit">
    <text evidence="3">Homodimer.</text>
</comment>
<evidence type="ECO:0000313" key="13">
    <source>
        <dbReference type="EMBL" id="GEO37455.1"/>
    </source>
</evidence>
<dbReference type="InterPro" id="IPR036291">
    <property type="entry name" value="NAD(P)-bd_dom_sf"/>
</dbReference>
<dbReference type="AlphaFoldDB" id="A0A512DLV4"/>
<dbReference type="PANTHER" id="PTHR48075:SF1">
    <property type="entry name" value="LAMBDA-CRYSTALLIN HOMOLOG"/>
    <property type="match status" value="1"/>
</dbReference>
<evidence type="ECO:0000256" key="10">
    <source>
        <dbReference type="PIRSR" id="PIRSR000105-1"/>
    </source>
</evidence>
<evidence type="ECO:0000256" key="3">
    <source>
        <dbReference type="ARBA" id="ARBA00011738"/>
    </source>
</evidence>
<evidence type="ECO:0000259" key="12">
    <source>
        <dbReference type="Pfam" id="PF02737"/>
    </source>
</evidence>
<dbReference type="EC" id="1.1.1.45" evidence="8"/>
<dbReference type="GO" id="GO:0070403">
    <property type="term" value="F:NAD+ binding"/>
    <property type="evidence" value="ECO:0007669"/>
    <property type="project" value="InterPro"/>
</dbReference>
<dbReference type="InterPro" id="IPR006176">
    <property type="entry name" value="3-OHacyl-CoA_DH_NAD-bd"/>
</dbReference>
<evidence type="ECO:0000256" key="8">
    <source>
        <dbReference type="ARBA" id="ARBA00038962"/>
    </source>
</evidence>
<reference evidence="13 14" key="1">
    <citation type="submission" date="2019-07" db="EMBL/GenBank/DDBJ databases">
        <title>Whole genome shotgun sequence of Skermanella aerolata NBRC 106429.</title>
        <authorList>
            <person name="Hosoyama A."/>
            <person name="Uohara A."/>
            <person name="Ohji S."/>
            <person name="Ichikawa N."/>
        </authorList>
    </citation>
    <scope>NUCLEOTIDE SEQUENCE [LARGE SCALE GENOMIC DNA]</scope>
    <source>
        <strain evidence="13 14">NBRC 106429</strain>
    </source>
</reference>
<organism evidence="13 14">
    <name type="scientific">Skermanella aerolata</name>
    <dbReference type="NCBI Taxonomy" id="393310"/>
    <lineage>
        <taxon>Bacteria</taxon>
        <taxon>Pseudomonadati</taxon>
        <taxon>Pseudomonadota</taxon>
        <taxon>Alphaproteobacteria</taxon>
        <taxon>Rhodospirillales</taxon>
        <taxon>Azospirillaceae</taxon>
        <taxon>Skermanella</taxon>
    </lineage>
</organism>
<dbReference type="EMBL" id="BJYZ01000006">
    <property type="protein sequence ID" value="GEO37455.1"/>
    <property type="molecule type" value="Genomic_DNA"/>
</dbReference>
<dbReference type="SUPFAM" id="SSF51735">
    <property type="entry name" value="NAD(P)-binding Rossmann-fold domains"/>
    <property type="match status" value="1"/>
</dbReference>
<evidence type="ECO:0000256" key="6">
    <source>
        <dbReference type="ARBA" id="ARBA00023002"/>
    </source>
</evidence>
<evidence type="ECO:0000256" key="9">
    <source>
        <dbReference type="ARBA" id="ARBA00042709"/>
    </source>
</evidence>
<keyword evidence="5" id="KW-0597">Phosphoprotein</keyword>
<keyword evidence="14" id="KW-1185">Reference proteome</keyword>
<evidence type="ECO:0000313" key="14">
    <source>
        <dbReference type="Proteomes" id="UP000321523"/>
    </source>
</evidence>
<dbReference type="GO" id="GO:0006631">
    <property type="term" value="P:fatty acid metabolic process"/>
    <property type="evidence" value="ECO:0007669"/>
    <property type="project" value="InterPro"/>
</dbReference>
<protein>
    <recommendedName>
        <fullName evidence="9">L-gulonate 3-dehydrogenase</fullName>
        <ecNumber evidence="8">1.1.1.45</ecNumber>
    </recommendedName>
    <alternativeName>
        <fullName evidence="9">L-gulonate 3-dehydrogenase</fullName>
    </alternativeName>
</protein>
<comment type="similarity">
    <text evidence="2">Belongs to the 3-hydroxyacyl-CoA dehydrogenase family.</text>
</comment>
<dbReference type="RefSeq" id="WP_244619456.1">
    <property type="nucleotide sequence ID" value="NZ_BJYZ01000006.1"/>
</dbReference>
<dbReference type="Proteomes" id="UP000321523">
    <property type="component" value="Unassembled WGS sequence"/>
</dbReference>
<dbReference type="Gene3D" id="1.10.1040.10">
    <property type="entry name" value="N-(1-d-carboxylethyl)-l-norvaline Dehydrogenase, domain 2"/>
    <property type="match status" value="1"/>
</dbReference>
<evidence type="ECO:0000256" key="7">
    <source>
        <dbReference type="ARBA" id="ARBA00023027"/>
    </source>
</evidence>
<name>A0A512DLV4_9PROT</name>